<evidence type="ECO:0000256" key="1">
    <source>
        <dbReference type="SAM" id="MobiDB-lite"/>
    </source>
</evidence>
<feature type="region of interest" description="Disordered" evidence="1">
    <location>
        <begin position="1207"/>
        <end position="1235"/>
    </location>
</feature>
<accession>A0A498HT51</accession>
<dbReference type="GO" id="GO:0045892">
    <property type="term" value="P:negative regulation of DNA-templated transcription"/>
    <property type="evidence" value="ECO:0007669"/>
    <property type="project" value="InterPro"/>
</dbReference>
<feature type="compositionally biased region" description="Basic and acidic residues" evidence="1">
    <location>
        <begin position="725"/>
        <end position="737"/>
    </location>
</feature>
<feature type="region of interest" description="Disordered" evidence="1">
    <location>
        <begin position="1103"/>
        <end position="1123"/>
    </location>
</feature>
<feature type="region of interest" description="Disordered" evidence="1">
    <location>
        <begin position="610"/>
        <end position="629"/>
    </location>
</feature>
<dbReference type="Proteomes" id="UP000290289">
    <property type="component" value="Chromosome 15"/>
</dbReference>
<feature type="region of interest" description="Disordered" evidence="1">
    <location>
        <begin position="359"/>
        <end position="443"/>
    </location>
</feature>
<dbReference type="InterPro" id="IPR034583">
    <property type="entry name" value="EMF1"/>
</dbReference>
<dbReference type="PANTHER" id="PTHR35504:SF1">
    <property type="entry name" value="PROTEIN EMBRYONIC FLOWER 1"/>
    <property type="match status" value="1"/>
</dbReference>
<evidence type="ECO:0008006" key="4">
    <source>
        <dbReference type="Google" id="ProtNLM"/>
    </source>
</evidence>
<protein>
    <recommendedName>
        <fullName evidence="4">Protein EMBRYONIC FLOWER 1</fullName>
    </recommendedName>
</protein>
<sequence length="1235" mass="135342">MEKGLLIDNNHKRSDPIIASKSVGSFVKIDSISIDLPDANDKSSSHAGNCEQFTICGYVAEVRKKNWKLCWPFPLDGEFDQEPTSLLPPLDPPKFRRWSCQNCVQETGSESIAKDHGTDMCIGSDSNNNCAQIPPLSDASLLQLDYEKGSISKIVDGKSAEAHISVVGIGNEQHPSSSTVDKKEGRHEVSLTAITVNENVLDNYASHEMPRLNSVGPEVDPKRTQEGHKDNTEAVNLESNGSVEVWKLGCDSRGGTNLQLHFSNKKLFWNKNLAQTSEADHRPSAEENHKESMTASGTCKIVGTVDRVSDATKGQTIINHPLHECDYASSENPEKSSSLNRKKGRKVRVRLLSELGDAKPDCFRTEDSPSNRISNTSGKATVSQGQVSIQESARVDLGENNKRKLPEEEEQRCIEKSHPKSLNRKVKTSKRDEETTRSVADSELEEDAVARVSLQADMRSNWNGSENERIPAAGKKKIMKSNDIGACSSLVPPKDIVPIEALDKVGNSSKGNATTSASYSPAYDASTGRGMDQIALPAPKAGRKSGSCKRKDKMPEVDNGLASLFPWLTKCPNTRKDVEFMQTGNPFHRAEDAPAEKGLDLSLNSYLSAQRDDRKSIPQSEDGFPSWSIQKDGTSKLDEFIRKNAEASANLTKLPKAISNAFSGKVGHDDLSSKFFTYSMPIPNEKQNYSPQVEGRCLLQHMDISRARNKEKIIEVPKNSAVPVSRKDSKQRAEKTSQKGAADDIPMEIVEFMAKNHYERNQKVLEAGINARNVQAMDHSYGIGNLRILEETSQKRKPQARKAKDGATARKYVGPSKQKLVDFSTYIPGKDIFRLDQMHCAIGFNAFGQPKKKMSTREQFPAAGYSSCSCAQNCKWNGDMMSDGLSNSSLRPSVPQSKEDAALLWSPALPAQTALTHYNPLKYGAQPSNVDMLSHPPGSLHKGNFRGDYGLKLFNLNATNPEKHSEGVGSETFSRTNAEYSFSGQRNATEPPQGSAGSFDLYSNETIPAMHLLSLMDAGMRSGPTLNVAGNPKFPKRSFDLYSKEYSAADTGVYKVTDTVKHPSSSFCGKNHISEKSLDLFPMNPGGTSTSSYPKGFKRAAVEHRGSGSQNSASKGGVLGKNHGTIPVMQKGIAMLGDSMMFPQHGHNTEYPMLQKLDAHNANGAMRPPKSSPNSLICAINKNPAEFSLPEDGNEYMISGKDLKVGKQRHGFVQVDQNKQPKKRKQTTGKGRAQQ</sequence>
<gene>
    <name evidence="2" type="ORF">DVH24_012341</name>
</gene>
<dbReference type="PANTHER" id="PTHR35504">
    <property type="entry name" value="PROTEIN EMBRYONIC FLOWER 1"/>
    <property type="match status" value="1"/>
</dbReference>
<dbReference type="GO" id="GO:0009910">
    <property type="term" value="P:negative regulation of flower development"/>
    <property type="evidence" value="ECO:0007669"/>
    <property type="project" value="InterPro"/>
</dbReference>
<feature type="compositionally biased region" description="Polar residues" evidence="1">
    <location>
        <begin position="370"/>
        <end position="391"/>
    </location>
</feature>
<comment type="caution">
    <text evidence="2">The sequence shown here is derived from an EMBL/GenBank/DDBJ whole genome shotgun (WGS) entry which is preliminary data.</text>
</comment>
<feature type="region of interest" description="Disordered" evidence="1">
    <location>
        <begin position="719"/>
        <end position="741"/>
    </location>
</feature>
<evidence type="ECO:0000313" key="3">
    <source>
        <dbReference type="Proteomes" id="UP000290289"/>
    </source>
</evidence>
<name>A0A498HT51_MALDO</name>
<dbReference type="EMBL" id="RDQH01000341">
    <property type="protein sequence ID" value="RXH72657.1"/>
    <property type="molecule type" value="Genomic_DNA"/>
</dbReference>
<feature type="compositionally biased region" description="Basic residues" evidence="1">
    <location>
        <begin position="419"/>
        <end position="428"/>
    </location>
</feature>
<feature type="compositionally biased region" description="Basic and acidic residues" evidence="1">
    <location>
        <begin position="359"/>
        <end position="369"/>
    </location>
</feature>
<feature type="region of interest" description="Disordered" evidence="1">
    <location>
        <begin position="210"/>
        <end position="231"/>
    </location>
</feature>
<organism evidence="2 3">
    <name type="scientific">Malus domestica</name>
    <name type="common">Apple</name>
    <name type="synonym">Pyrus malus</name>
    <dbReference type="NCBI Taxonomy" id="3750"/>
    <lineage>
        <taxon>Eukaryota</taxon>
        <taxon>Viridiplantae</taxon>
        <taxon>Streptophyta</taxon>
        <taxon>Embryophyta</taxon>
        <taxon>Tracheophyta</taxon>
        <taxon>Spermatophyta</taxon>
        <taxon>Magnoliopsida</taxon>
        <taxon>eudicotyledons</taxon>
        <taxon>Gunneridae</taxon>
        <taxon>Pentapetalae</taxon>
        <taxon>rosids</taxon>
        <taxon>fabids</taxon>
        <taxon>Rosales</taxon>
        <taxon>Rosaceae</taxon>
        <taxon>Amygdaloideae</taxon>
        <taxon>Maleae</taxon>
        <taxon>Malus</taxon>
    </lineage>
</organism>
<feature type="region of interest" description="Disordered" evidence="1">
    <location>
        <begin position="324"/>
        <end position="344"/>
    </location>
</feature>
<evidence type="ECO:0000313" key="2">
    <source>
        <dbReference type="EMBL" id="RXH72657.1"/>
    </source>
</evidence>
<feature type="compositionally biased region" description="Basic and acidic residues" evidence="1">
    <location>
        <begin position="219"/>
        <end position="231"/>
    </location>
</feature>
<dbReference type="AlphaFoldDB" id="A0A498HT51"/>
<keyword evidence="3" id="KW-1185">Reference proteome</keyword>
<reference evidence="2 3" key="1">
    <citation type="submission" date="2018-10" db="EMBL/GenBank/DDBJ databases">
        <title>A high-quality apple genome assembly.</title>
        <authorList>
            <person name="Hu J."/>
        </authorList>
    </citation>
    <scope>NUCLEOTIDE SEQUENCE [LARGE SCALE GENOMIC DNA]</scope>
    <source>
        <strain evidence="3">cv. HFTH1</strain>
        <tissue evidence="2">Young leaf</tissue>
    </source>
</reference>
<dbReference type="STRING" id="3750.A0A498HT51"/>
<proteinExistence type="predicted"/>
<dbReference type="GO" id="GO:0048367">
    <property type="term" value="P:shoot system development"/>
    <property type="evidence" value="ECO:0007669"/>
    <property type="project" value="InterPro"/>
</dbReference>
<feature type="compositionally biased region" description="Polar residues" evidence="1">
    <location>
        <begin position="329"/>
        <end position="339"/>
    </location>
</feature>
<feature type="compositionally biased region" description="Basic and acidic residues" evidence="1">
    <location>
        <begin position="393"/>
        <end position="418"/>
    </location>
</feature>